<dbReference type="RefSeq" id="WP_077718999.1">
    <property type="nucleotide sequence ID" value="NZ_CP019699.1"/>
</dbReference>
<dbReference type="OrthoDB" id="2989007at2"/>
<accession>A0A1U9K559</accession>
<dbReference type="STRING" id="1471761.B0W44_04730"/>
<reference evidence="3 4" key="1">
    <citation type="journal article" date="2015" name="Int. J. Syst. Evol. Microbiol.">
        <title>Novibacillus thermophilus gen. nov., sp. nov., a Gram-staining-negative and moderately thermophilic member of the family Thermoactinomycetaceae.</title>
        <authorList>
            <person name="Yang G."/>
            <person name="Chen J."/>
            <person name="Zhou S."/>
        </authorList>
    </citation>
    <scope>NUCLEOTIDE SEQUENCE [LARGE SCALE GENOMIC DNA]</scope>
    <source>
        <strain evidence="3 4">SG-1</strain>
    </source>
</reference>
<evidence type="ECO:0000313" key="4">
    <source>
        <dbReference type="Proteomes" id="UP000188603"/>
    </source>
</evidence>
<feature type="coiled-coil region" evidence="1">
    <location>
        <begin position="45"/>
        <end position="79"/>
    </location>
</feature>
<evidence type="ECO:0008006" key="5">
    <source>
        <dbReference type="Google" id="ProtNLM"/>
    </source>
</evidence>
<keyword evidence="2" id="KW-0472">Membrane</keyword>
<dbReference type="Proteomes" id="UP000188603">
    <property type="component" value="Chromosome"/>
</dbReference>
<name>A0A1U9K559_9BACL</name>
<evidence type="ECO:0000256" key="1">
    <source>
        <dbReference type="SAM" id="Coils"/>
    </source>
</evidence>
<proteinExistence type="predicted"/>
<keyword evidence="4" id="KW-1185">Reference proteome</keyword>
<evidence type="ECO:0000313" key="3">
    <source>
        <dbReference type="EMBL" id="AQS55181.1"/>
    </source>
</evidence>
<keyword evidence="2" id="KW-1133">Transmembrane helix</keyword>
<keyword evidence="1" id="KW-0175">Coiled coil</keyword>
<evidence type="ECO:0000256" key="2">
    <source>
        <dbReference type="SAM" id="Phobius"/>
    </source>
</evidence>
<gene>
    <name evidence="3" type="ORF">B0W44_04730</name>
</gene>
<dbReference type="AlphaFoldDB" id="A0A1U9K559"/>
<feature type="transmembrane region" description="Helical" evidence="2">
    <location>
        <begin position="16"/>
        <end position="38"/>
    </location>
</feature>
<sequence length="201" mass="22789">MNINLMPREPLFDRFYHVWLALTILSIIAFAVLCYYVYALETETVQALQEQNSEMTRTKEELSQELAAYREREAFWQENEPYYVYRDAVEAQGAVSHAWDEILSAMEEALPSGGQLIQVEVTERVAQGLAVVHSVDGAASFVQRMHDVLLVEDVALEAVNAPEEFAPLHVEGEQASVIRFRLTAAKPEQSDAEDRRPEDEA</sequence>
<dbReference type="EMBL" id="CP019699">
    <property type="protein sequence ID" value="AQS55181.1"/>
    <property type="molecule type" value="Genomic_DNA"/>
</dbReference>
<dbReference type="KEGG" id="ntr:B0W44_04730"/>
<keyword evidence="2" id="KW-0812">Transmembrane</keyword>
<protein>
    <recommendedName>
        <fullName evidence="5">Fimbrial assembly protein</fullName>
    </recommendedName>
</protein>
<organism evidence="3 4">
    <name type="scientific">Novibacillus thermophilus</name>
    <dbReference type="NCBI Taxonomy" id="1471761"/>
    <lineage>
        <taxon>Bacteria</taxon>
        <taxon>Bacillati</taxon>
        <taxon>Bacillota</taxon>
        <taxon>Bacilli</taxon>
        <taxon>Bacillales</taxon>
        <taxon>Thermoactinomycetaceae</taxon>
        <taxon>Novibacillus</taxon>
    </lineage>
</organism>